<evidence type="ECO:0000256" key="2">
    <source>
        <dbReference type="SAM" id="SignalP"/>
    </source>
</evidence>
<protein>
    <submittedName>
        <fullName evidence="3">Putative lipocalin-3 1</fullName>
    </submittedName>
</protein>
<feature type="chain" id="PRO_5001519723" evidence="2">
    <location>
        <begin position="36"/>
        <end position="228"/>
    </location>
</feature>
<keyword evidence="2" id="KW-0732">Signal</keyword>
<organism evidence="3">
    <name type="scientific">Amblyomma cajennense</name>
    <name type="common">Cayenne tick</name>
    <name type="synonym">Acarus cajennensis</name>
    <dbReference type="NCBI Taxonomy" id="34607"/>
    <lineage>
        <taxon>Eukaryota</taxon>
        <taxon>Metazoa</taxon>
        <taxon>Ecdysozoa</taxon>
        <taxon>Arthropoda</taxon>
        <taxon>Chelicerata</taxon>
        <taxon>Arachnida</taxon>
        <taxon>Acari</taxon>
        <taxon>Parasitiformes</taxon>
        <taxon>Ixodida</taxon>
        <taxon>Ixodoidea</taxon>
        <taxon>Ixodidae</taxon>
        <taxon>Amblyomminae</taxon>
        <taxon>Amblyomma</taxon>
    </lineage>
</organism>
<dbReference type="EMBL" id="GBBK01004711">
    <property type="protein sequence ID" value="JAC19771.1"/>
    <property type="molecule type" value="mRNA"/>
</dbReference>
<evidence type="ECO:0000256" key="1">
    <source>
        <dbReference type="SAM" id="MobiDB-lite"/>
    </source>
</evidence>
<sequence>ADHAHTGKQALNMAHMKQLLLLMVALLIAGTDVSADVNAPDIEQYMNTGSNILSFSLNPTVMVPCTLSIIKNTTGEQTTFTRYYKAFERAGRNEKILSEELQGQFRKTKDSNSEDERPYNEMEVKSVHSTRRPQSCWYGVETLEELSGDKLCAKFSVRRPKMCSSHYETGLQRQRREDSTEVRVKISAETNYEIPNCARNPEEAQMSNAYQQLLNCKKEFADRLHARK</sequence>
<feature type="signal peptide" evidence="2">
    <location>
        <begin position="1"/>
        <end position="35"/>
    </location>
</feature>
<name>A0A023FD34_AMBCJ</name>
<proteinExistence type="evidence at transcript level"/>
<dbReference type="AlphaFoldDB" id="A0A023FD34"/>
<reference evidence="3" key="1">
    <citation type="submission" date="2014-03" db="EMBL/GenBank/DDBJ databases">
        <title>The sialotranscriptome of Amblyomma triste, Amblyomma parvum and Amblyomma cajennense ticks, uncovered by 454-based RNA-seq.</title>
        <authorList>
            <person name="Garcia G.R."/>
            <person name="Gardinassi L.G."/>
            <person name="Ribeiro J.M."/>
            <person name="Anatriello E."/>
            <person name="Ferreira B.R."/>
            <person name="Moreira H.N."/>
            <person name="Mafra C."/>
            <person name="Olegario M.M."/>
            <person name="Szabo P.J."/>
            <person name="Miranda-Santos I.K."/>
            <person name="Maruyama S.R."/>
        </authorList>
    </citation>
    <scope>NUCLEOTIDE SEQUENCE</scope>
    <source>
        <strain evidence="3">Uberlandia</strain>
        <tissue evidence="3">Salivary glands</tissue>
    </source>
</reference>
<feature type="compositionally biased region" description="Basic and acidic residues" evidence="1">
    <location>
        <begin position="107"/>
        <end position="125"/>
    </location>
</feature>
<feature type="region of interest" description="Disordered" evidence="1">
    <location>
        <begin position="102"/>
        <end position="125"/>
    </location>
</feature>
<accession>A0A023FD34</accession>
<feature type="non-terminal residue" evidence="3">
    <location>
        <position position="1"/>
    </location>
</feature>
<evidence type="ECO:0000313" key="3">
    <source>
        <dbReference type="EMBL" id="JAC19771.1"/>
    </source>
</evidence>